<evidence type="ECO:0000256" key="2">
    <source>
        <dbReference type="SAM" id="SignalP"/>
    </source>
</evidence>
<protein>
    <recommendedName>
        <fullName evidence="4">Copper chaperone PCu(A)C</fullName>
    </recommendedName>
</protein>
<evidence type="ECO:0000313" key="3">
    <source>
        <dbReference type="EMBL" id="ABG10845.1"/>
    </source>
</evidence>
<feature type="signal peptide" evidence="2">
    <location>
        <begin position="1"/>
        <end position="23"/>
    </location>
</feature>
<organism evidence="3">
    <name type="scientific">Mycobacterium sp. (strain MCS)</name>
    <dbReference type="NCBI Taxonomy" id="164756"/>
    <lineage>
        <taxon>Bacteria</taxon>
        <taxon>Bacillati</taxon>
        <taxon>Actinomycetota</taxon>
        <taxon>Actinomycetes</taxon>
        <taxon>Mycobacteriales</taxon>
        <taxon>Mycobacteriaceae</taxon>
        <taxon>Mycobacterium</taxon>
    </lineage>
</organism>
<reference evidence="3" key="1">
    <citation type="submission" date="2006-06" db="EMBL/GenBank/DDBJ databases">
        <title>Complete sequence of chromosome of Mycobacterium sp. MCS.</title>
        <authorList>
            <consortium name="US DOE Joint Genome Institute"/>
            <person name="Copeland A."/>
            <person name="Lucas S."/>
            <person name="Lapidus A."/>
            <person name="Barry K."/>
            <person name="Detter J.C."/>
            <person name="Glavina del Rio T."/>
            <person name="Hammon N."/>
            <person name="Israni S."/>
            <person name="Dalin E."/>
            <person name="Tice H."/>
            <person name="Pitluck S."/>
            <person name="Martinez M."/>
            <person name="Schmutz J."/>
            <person name="Larimer F."/>
            <person name="Land M."/>
            <person name="Hauser L."/>
            <person name="Kyrpides N."/>
            <person name="Kim E."/>
            <person name="Miller C.D."/>
            <person name="Hughes J.E."/>
            <person name="Anderson A.J."/>
            <person name="Sims R.C."/>
            <person name="Richardson P."/>
        </authorList>
    </citation>
    <scope>NUCLEOTIDE SEQUENCE [LARGE SCALE GENOMIC DNA]</scope>
    <source>
        <strain evidence="3">MCS</strain>
    </source>
</reference>
<dbReference type="Pfam" id="PF04314">
    <property type="entry name" value="PCuAC"/>
    <property type="match status" value="1"/>
</dbReference>
<feature type="chain" id="PRO_5039611340" description="Copper chaperone PCu(A)C" evidence="2">
    <location>
        <begin position="24"/>
        <end position="192"/>
    </location>
</feature>
<sequence length="192" mass="19525" precursor="true">MNRIHPRASAVTAGLAACGLAFALTACGSGQISQTATQAPAVNGVNAGTGDVSLRNVHLRAPQTSDYVRPGSDVELLFVATNDSPDQPDKLVSIRSDIGSVPVRGKADIAPGGVLVAGEPDGQTAALESVEPAEPLTVDVKLTKPITNGLTYPFTFAFERSGEVTVQVPISAGEAPRRDDSGGGGSEHSGGH</sequence>
<dbReference type="PROSITE" id="PS51257">
    <property type="entry name" value="PROKAR_LIPOPROTEIN"/>
    <property type="match status" value="1"/>
</dbReference>
<name>A0A5Q5BQY3_MYCSS</name>
<keyword evidence="2" id="KW-0732">Signal</keyword>
<gene>
    <name evidence="3" type="ordered locus">Mmcs_4741</name>
</gene>
<feature type="region of interest" description="Disordered" evidence="1">
    <location>
        <begin position="169"/>
        <end position="192"/>
    </location>
</feature>
<dbReference type="EMBL" id="CP000384">
    <property type="protein sequence ID" value="ABG10845.1"/>
    <property type="molecule type" value="Genomic_DNA"/>
</dbReference>
<dbReference type="InterPro" id="IPR036182">
    <property type="entry name" value="PCuAC_sf"/>
</dbReference>
<evidence type="ECO:0008006" key="4">
    <source>
        <dbReference type="Google" id="ProtNLM"/>
    </source>
</evidence>
<dbReference type="KEGG" id="mmc:Mmcs_4741"/>
<dbReference type="Gene3D" id="2.60.40.1890">
    <property type="entry name" value="PCu(A)C copper chaperone"/>
    <property type="match status" value="1"/>
</dbReference>
<evidence type="ECO:0000256" key="1">
    <source>
        <dbReference type="SAM" id="MobiDB-lite"/>
    </source>
</evidence>
<dbReference type="InterPro" id="IPR007410">
    <property type="entry name" value="LpqE-like"/>
</dbReference>
<proteinExistence type="predicted"/>
<feature type="compositionally biased region" description="Gly residues" evidence="1">
    <location>
        <begin position="182"/>
        <end position="192"/>
    </location>
</feature>
<accession>A0A5Q5BQY3</accession>
<dbReference type="AlphaFoldDB" id="A0A5Q5BQY3"/>